<dbReference type="GO" id="GO:0010997">
    <property type="term" value="F:anaphase-promoting complex binding"/>
    <property type="evidence" value="ECO:0007669"/>
    <property type="project" value="InterPro"/>
</dbReference>
<evidence type="ECO:0000313" key="6">
    <source>
        <dbReference type="Proteomes" id="UP000503462"/>
    </source>
</evidence>
<evidence type="ECO:0000256" key="1">
    <source>
        <dbReference type="ARBA" id="ARBA00022574"/>
    </source>
</evidence>
<dbReference type="InterPro" id="IPR033010">
    <property type="entry name" value="Cdc20/Fizzy"/>
</dbReference>
<sequence length="745" mass="82318">MASEDKIISSPGDLDNSFDGCITDSTALTSPEASPIKHALTAFSTTTGHYPPQFDGDIDSHSDVNDELDKDAWVTEDEGDDRPESVVKQGTPSQTTKTSPLYPRPRLSATCFSILRPRHIGKGINHPDRFVPPRQYTPTKERLALMKPATKSWQTGGGIVGSDPFAPTPRHSVRLNQFFAVTRYPEPPLRPYGLHGTSVRRIQYALMQALGMASFSIAGVPVTEGIISTTDGRGGRITSGTSAPLYNADVIAPTERSDELALLSSRLALAMDLEQVSKVIKVDHGWTSQGPLPLDDILRSGQQTVWIESQWQTNRPPIAAAKRTKHLPTLPFKVLDAPELKPDYYCSLLAYSTTLRCLAVALDKNVYLWSDRRRPRVPGVIDSMKFASDYKHITTLAFSSETGGKSILAIGRTDGRLTLWDPKERAPRLRVDQPHPISHVSFRPRTARRTSDRDANIEVETEELLIGTENGRVMLYSIEWPDQDQCELWDWTSSMILRTIISANEQQICGIAWSPLGETVAIGSNDNNLFVYDYDKLQRNSLASTRGNFGRAQAARMATPGAAPDAPVVLPGAEKQCFTLNAAVKAIAFAPWQPSLLAASGGSNDRCIHFFHTHSGAKLATINCQAQVTSLIWNRKRKEIAATLGFAQPNHPYRVVVFAWPSCKQLAKIAWPGEERALYGIEYPGGDIQSQQQDCIVIATSDHSIKFHEIWLEGKKGCKQSASHVKSQILNDICSEKLENEMQIR</sequence>
<dbReference type="PANTHER" id="PTHR19918">
    <property type="entry name" value="CELL DIVISION CYCLE 20 CDC20 FIZZY -RELATED"/>
    <property type="match status" value="1"/>
</dbReference>
<feature type="repeat" description="WD" evidence="3">
    <location>
        <begin position="501"/>
        <end position="542"/>
    </location>
</feature>
<keyword evidence="1 3" id="KW-0853">WD repeat</keyword>
<dbReference type="PROSITE" id="PS50082">
    <property type="entry name" value="WD_REPEATS_2"/>
    <property type="match status" value="1"/>
</dbReference>
<proteinExistence type="predicted"/>
<dbReference type="Proteomes" id="UP000503462">
    <property type="component" value="Chromosome 2"/>
</dbReference>
<dbReference type="Gene3D" id="2.130.10.10">
    <property type="entry name" value="YVTN repeat-like/Quinoprotein amine dehydrogenase"/>
    <property type="match status" value="1"/>
</dbReference>
<dbReference type="SMART" id="SM00320">
    <property type="entry name" value="WD40"/>
    <property type="match status" value="4"/>
</dbReference>
<protein>
    <submittedName>
        <fullName evidence="5">Uncharacterized protein</fullName>
    </submittedName>
</protein>
<reference evidence="5 6" key="1">
    <citation type="journal article" date="2016" name="Sci. Rep.">
        <title>Peltaster fructicola genome reveals evolution from an invasive phytopathogen to an ectophytic parasite.</title>
        <authorList>
            <person name="Xu C."/>
            <person name="Chen H."/>
            <person name="Gleason M.L."/>
            <person name="Xu J.R."/>
            <person name="Liu H."/>
            <person name="Zhang R."/>
            <person name="Sun G."/>
        </authorList>
    </citation>
    <scope>NUCLEOTIDE SEQUENCE [LARGE SCALE GENOMIC DNA]</scope>
    <source>
        <strain evidence="5 6">LNHT1506</strain>
    </source>
</reference>
<accession>A0A6H0XQ93</accession>
<evidence type="ECO:0000313" key="5">
    <source>
        <dbReference type="EMBL" id="QIW96804.1"/>
    </source>
</evidence>
<dbReference type="GO" id="GO:0031145">
    <property type="term" value="P:anaphase-promoting complex-dependent catabolic process"/>
    <property type="evidence" value="ECO:0007669"/>
    <property type="project" value="TreeGrafter"/>
</dbReference>
<gene>
    <name evidence="5" type="ORF">AMS68_002322</name>
</gene>
<dbReference type="GO" id="GO:0005680">
    <property type="term" value="C:anaphase-promoting complex"/>
    <property type="evidence" value="ECO:0007669"/>
    <property type="project" value="TreeGrafter"/>
</dbReference>
<dbReference type="Pfam" id="PF00400">
    <property type="entry name" value="WD40"/>
    <property type="match status" value="1"/>
</dbReference>
<dbReference type="InterPro" id="IPR001680">
    <property type="entry name" value="WD40_rpt"/>
</dbReference>
<organism evidence="5 6">
    <name type="scientific">Peltaster fructicola</name>
    <dbReference type="NCBI Taxonomy" id="286661"/>
    <lineage>
        <taxon>Eukaryota</taxon>
        <taxon>Fungi</taxon>
        <taxon>Dikarya</taxon>
        <taxon>Ascomycota</taxon>
        <taxon>Pezizomycotina</taxon>
        <taxon>Dothideomycetes</taxon>
        <taxon>Dothideomycetes incertae sedis</taxon>
        <taxon>Peltaster</taxon>
    </lineage>
</organism>
<dbReference type="InterPro" id="IPR036322">
    <property type="entry name" value="WD40_repeat_dom_sf"/>
</dbReference>
<dbReference type="InterPro" id="IPR015943">
    <property type="entry name" value="WD40/YVTN_repeat-like_dom_sf"/>
</dbReference>
<dbReference type="PANTHER" id="PTHR19918:SF5">
    <property type="entry name" value="MEIOSIS-SPECIFIC APC_C ACTIVATOR PROTEIN AMA1"/>
    <property type="match status" value="1"/>
</dbReference>
<keyword evidence="6" id="KW-1185">Reference proteome</keyword>
<feature type="compositionally biased region" description="Polar residues" evidence="4">
    <location>
        <begin position="88"/>
        <end position="99"/>
    </location>
</feature>
<evidence type="ECO:0000256" key="3">
    <source>
        <dbReference type="PROSITE-ProRule" id="PRU00221"/>
    </source>
</evidence>
<dbReference type="GO" id="GO:1990757">
    <property type="term" value="F:ubiquitin ligase activator activity"/>
    <property type="evidence" value="ECO:0007669"/>
    <property type="project" value="TreeGrafter"/>
</dbReference>
<dbReference type="AlphaFoldDB" id="A0A6H0XQ93"/>
<dbReference type="OrthoDB" id="10263272at2759"/>
<dbReference type="EMBL" id="CP051140">
    <property type="protein sequence ID" value="QIW96804.1"/>
    <property type="molecule type" value="Genomic_DNA"/>
</dbReference>
<evidence type="ECO:0000256" key="4">
    <source>
        <dbReference type="SAM" id="MobiDB-lite"/>
    </source>
</evidence>
<dbReference type="GO" id="GO:1905786">
    <property type="term" value="P:positive regulation of anaphase-promoting complex-dependent catabolic process"/>
    <property type="evidence" value="ECO:0007669"/>
    <property type="project" value="TreeGrafter"/>
</dbReference>
<feature type="region of interest" description="Disordered" evidence="4">
    <location>
        <begin position="76"/>
        <end position="102"/>
    </location>
</feature>
<dbReference type="SUPFAM" id="SSF50978">
    <property type="entry name" value="WD40 repeat-like"/>
    <property type="match status" value="1"/>
</dbReference>
<name>A0A6H0XQ93_9PEZI</name>
<keyword evidence="2" id="KW-0677">Repeat</keyword>
<evidence type="ECO:0000256" key="2">
    <source>
        <dbReference type="ARBA" id="ARBA00022737"/>
    </source>
</evidence>